<dbReference type="EMBL" id="KQ461073">
    <property type="protein sequence ID" value="KPJ09783.1"/>
    <property type="molecule type" value="Genomic_DNA"/>
</dbReference>
<organism evidence="1 2">
    <name type="scientific">Papilio machaon</name>
    <name type="common">Old World swallowtail butterfly</name>
    <dbReference type="NCBI Taxonomy" id="76193"/>
    <lineage>
        <taxon>Eukaryota</taxon>
        <taxon>Metazoa</taxon>
        <taxon>Ecdysozoa</taxon>
        <taxon>Arthropoda</taxon>
        <taxon>Hexapoda</taxon>
        <taxon>Insecta</taxon>
        <taxon>Pterygota</taxon>
        <taxon>Neoptera</taxon>
        <taxon>Endopterygota</taxon>
        <taxon>Lepidoptera</taxon>
        <taxon>Glossata</taxon>
        <taxon>Ditrysia</taxon>
        <taxon>Papilionoidea</taxon>
        <taxon>Papilionidae</taxon>
        <taxon>Papilioninae</taxon>
        <taxon>Papilio</taxon>
    </lineage>
</organism>
<name>A0A194QW70_PAPMA</name>
<gene>
    <name evidence="1" type="ORF">RR48_13417</name>
</gene>
<reference evidence="1 2" key="1">
    <citation type="journal article" date="2015" name="Nat. Commun.">
        <title>Outbred genome sequencing and CRISPR/Cas9 gene editing in butterflies.</title>
        <authorList>
            <person name="Li X."/>
            <person name="Fan D."/>
            <person name="Zhang W."/>
            <person name="Liu G."/>
            <person name="Zhang L."/>
            <person name="Zhao L."/>
            <person name="Fang X."/>
            <person name="Chen L."/>
            <person name="Dong Y."/>
            <person name="Chen Y."/>
            <person name="Ding Y."/>
            <person name="Zhao R."/>
            <person name="Feng M."/>
            <person name="Zhu Y."/>
            <person name="Feng Y."/>
            <person name="Jiang X."/>
            <person name="Zhu D."/>
            <person name="Xiang H."/>
            <person name="Feng X."/>
            <person name="Li S."/>
            <person name="Wang J."/>
            <person name="Zhang G."/>
            <person name="Kronforst M.R."/>
            <person name="Wang W."/>
        </authorList>
    </citation>
    <scope>NUCLEOTIDE SEQUENCE [LARGE SCALE GENOMIC DNA]</scope>
    <source>
        <strain evidence="1">Ya'a_city_454_Pm</strain>
        <tissue evidence="1">Whole body</tissue>
    </source>
</reference>
<dbReference type="Proteomes" id="UP000053240">
    <property type="component" value="Unassembled WGS sequence"/>
</dbReference>
<proteinExistence type="predicted"/>
<evidence type="ECO:0000313" key="1">
    <source>
        <dbReference type="EMBL" id="KPJ09783.1"/>
    </source>
</evidence>
<accession>A0A194QW70</accession>
<evidence type="ECO:0000313" key="2">
    <source>
        <dbReference type="Proteomes" id="UP000053240"/>
    </source>
</evidence>
<protein>
    <submittedName>
        <fullName evidence="1">Uncharacterized protein</fullName>
    </submittedName>
</protein>
<sequence>MAAKVHEGYTIHEDKQSENLFNSNLGLQDKNGDADLNKKVKFTQHVQKCSLQQVKEMQEDIIIWICRLTEFKQVCCVKVKRDNILGYSYIGEGLDISQNQDPTSVFKSPECLLLRYHSIPKLLDDQEQIHVYINLLK</sequence>
<dbReference type="InParanoid" id="A0A194QW70"/>
<dbReference type="AlphaFoldDB" id="A0A194QW70"/>
<keyword evidence="2" id="KW-1185">Reference proteome</keyword>